<dbReference type="SUPFAM" id="SSF89837">
    <property type="entry name" value="Doublecortin (DC)"/>
    <property type="match status" value="1"/>
</dbReference>
<proteinExistence type="predicted"/>
<dbReference type="Gene3D" id="3.10.20.230">
    <property type="entry name" value="Doublecortin domain"/>
    <property type="match status" value="1"/>
</dbReference>
<organism evidence="2">
    <name type="scientific">Schistosoma mansoni</name>
    <name type="common">Blood fluke</name>
    <dbReference type="NCBI Taxonomy" id="6183"/>
    <lineage>
        <taxon>Eukaryota</taxon>
        <taxon>Metazoa</taxon>
        <taxon>Spiralia</taxon>
        <taxon>Lophotrochozoa</taxon>
        <taxon>Platyhelminthes</taxon>
        <taxon>Trematoda</taxon>
        <taxon>Digenea</taxon>
        <taxon>Strigeidida</taxon>
        <taxon>Schistosomatoidea</taxon>
        <taxon>Schistosomatidae</taxon>
        <taxon>Schistosoma</taxon>
    </lineage>
</organism>
<sequence length="283" mass="31902">MLNNTSQDNHLNVQMNDLSKINPLLKRPKVKELEKSNRISKIILPGINHRDNICTNLKIISSVKHNLNAKDFSSVTNKLDVNSVSRVAVNNGQLIGIDCNTNKTLNNKNTIKITKILRLLPSDNQKYGGRKITVVRCNPGGKGRTSLTVMMARRSVHTLGQVMCELTEAFGSRWHNDPIRNLYSLTGREIKSVNELFRKDKVFIASGLHKMFGNIHIELNKSNNVDSNTTRANNYINNCIHQSMSCNNCQKSFHHGFLSNQDKNGNIVRSNATELKPEDIRVC</sequence>
<dbReference type="InParanoid" id="A0A5K4F1Y6"/>
<dbReference type="Pfam" id="PF03607">
    <property type="entry name" value="DCX"/>
    <property type="match status" value="1"/>
</dbReference>
<dbReference type="GO" id="GO:0035556">
    <property type="term" value="P:intracellular signal transduction"/>
    <property type="evidence" value="ECO:0007669"/>
    <property type="project" value="InterPro"/>
</dbReference>
<dbReference type="PROSITE" id="PS50309">
    <property type="entry name" value="DC"/>
    <property type="match status" value="1"/>
</dbReference>
<protein>
    <submittedName>
        <fullName evidence="2">Doublecortin domain-containing protein</fullName>
    </submittedName>
</protein>
<accession>A0A5K4F1Y6</accession>
<dbReference type="WBParaSite" id="Smp_301180.2">
    <property type="protein sequence ID" value="Smp_301180.2"/>
    <property type="gene ID" value="Smp_301180"/>
</dbReference>
<dbReference type="STRING" id="6183.A0A5K4F1Y6"/>
<name>A0A5K4F1Y6_SCHMA</name>
<dbReference type="InterPro" id="IPR036572">
    <property type="entry name" value="Doublecortin_dom_sf"/>
</dbReference>
<dbReference type="ExpressionAtlas" id="A0A5K4F1Y6">
    <property type="expression patterns" value="baseline"/>
</dbReference>
<feature type="domain" description="Doublecortin" evidence="1">
    <location>
        <begin position="130"/>
        <end position="218"/>
    </location>
</feature>
<evidence type="ECO:0000313" key="2">
    <source>
        <dbReference type="WBParaSite" id="Smp_301180.2"/>
    </source>
</evidence>
<dbReference type="InterPro" id="IPR003533">
    <property type="entry name" value="Doublecortin_dom"/>
</dbReference>
<dbReference type="AlphaFoldDB" id="A0A5K4F1Y6"/>
<reference evidence="2" key="1">
    <citation type="submission" date="2019-11" db="UniProtKB">
        <authorList>
            <consortium name="WormBaseParasite"/>
        </authorList>
    </citation>
    <scope>IDENTIFICATION</scope>
    <source>
        <strain evidence="2">Puerto Rican</strain>
    </source>
</reference>
<evidence type="ECO:0000259" key="1">
    <source>
        <dbReference type="PROSITE" id="PS50309"/>
    </source>
</evidence>